<feature type="active site" description="Proton donor" evidence="6">
    <location>
        <position position="221"/>
    </location>
</feature>
<sequence>MRRWIALALAAVLAVVGCSADPEWAEPIEVSGDINVHDPGLALDDEGLPWVIASTGDERIGLGAIQIRTSDDGGATWEHTGEAWTPATEPEWIREIVPGVTNFWAPELVRVEETWYLYYAASTFGSNTSVIALMTNTAFDPHNPGDGWVDRGLVVQSTGEDNFNAIDPSVLFDTDGNGWLAFGSFWGGVQLVALDFPSGGLEAGAQPVTIASRGTSTNAIEAPSLISHDGYYFLFVSFDKCCSGTSSTYNINVGRSETPEGPYLDKAGNDLADGGGTMLLESVGDQIGPGGQSVVGDRIAFHFYDAEAGGAPTLALRTLAWRDGWPVVATQAEAAEMPFYVE</sequence>
<evidence type="ECO:0000313" key="10">
    <source>
        <dbReference type="EMBL" id="SHI66680.1"/>
    </source>
</evidence>
<organism evidence="10 11">
    <name type="scientific">Tessaracoccus bendigoensis DSM 12906</name>
    <dbReference type="NCBI Taxonomy" id="1123357"/>
    <lineage>
        <taxon>Bacteria</taxon>
        <taxon>Bacillati</taxon>
        <taxon>Actinomycetota</taxon>
        <taxon>Actinomycetes</taxon>
        <taxon>Propionibacteriales</taxon>
        <taxon>Propionibacteriaceae</taxon>
        <taxon>Tessaracoccus</taxon>
    </lineage>
</organism>
<keyword evidence="3 5" id="KW-0378">Hydrolase</keyword>
<evidence type="ECO:0000256" key="9">
    <source>
        <dbReference type="SAM" id="SignalP"/>
    </source>
</evidence>
<feature type="chain" id="PRO_5012296716" evidence="9">
    <location>
        <begin position="21"/>
        <end position="342"/>
    </location>
</feature>
<dbReference type="InterPro" id="IPR023296">
    <property type="entry name" value="Glyco_hydro_beta-prop_sf"/>
</dbReference>
<dbReference type="Proteomes" id="UP000184512">
    <property type="component" value="Unassembled WGS sequence"/>
</dbReference>
<dbReference type="Gene3D" id="2.115.10.20">
    <property type="entry name" value="Glycosyl hydrolase domain, family 43"/>
    <property type="match status" value="1"/>
</dbReference>
<dbReference type="CDD" id="cd08998">
    <property type="entry name" value="GH43_Arb43a-like"/>
    <property type="match status" value="1"/>
</dbReference>
<reference evidence="10 11" key="1">
    <citation type="submission" date="2016-11" db="EMBL/GenBank/DDBJ databases">
        <authorList>
            <person name="Jaros S."/>
            <person name="Januszkiewicz K."/>
            <person name="Wedrychowicz H."/>
        </authorList>
    </citation>
    <scope>NUCLEOTIDE SEQUENCE [LARGE SCALE GENOMIC DNA]</scope>
    <source>
        <strain evidence="10 11">DSM 12906</strain>
    </source>
</reference>
<accession>A0A1M6D0E4</accession>
<evidence type="ECO:0000256" key="4">
    <source>
        <dbReference type="ARBA" id="ARBA00023295"/>
    </source>
</evidence>
<dbReference type="InterPro" id="IPR050727">
    <property type="entry name" value="GH43_arabinanases"/>
</dbReference>
<dbReference type="PANTHER" id="PTHR43301">
    <property type="entry name" value="ARABINAN ENDO-1,5-ALPHA-L-ARABINOSIDASE"/>
    <property type="match status" value="1"/>
</dbReference>
<evidence type="ECO:0000256" key="6">
    <source>
        <dbReference type="PIRSR" id="PIRSR026534-1"/>
    </source>
</evidence>
<feature type="binding site" evidence="7">
    <location>
        <position position="38"/>
    </location>
    <ligand>
        <name>substrate</name>
    </ligand>
</feature>
<dbReference type="STRING" id="1123357.SAMN02745244_00801"/>
<protein>
    <submittedName>
        <fullName evidence="10">Arabinan endo-1,5-alpha-L-arabinosidase</fullName>
    </submittedName>
</protein>
<dbReference type="PANTHER" id="PTHR43301:SF3">
    <property type="entry name" value="ARABINAN ENDO-1,5-ALPHA-L-ARABINOSIDASE A-RELATED"/>
    <property type="match status" value="1"/>
</dbReference>
<dbReference type="InterPro" id="IPR016840">
    <property type="entry name" value="Glyco_hydro_43_endo_a_Ara-ase"/>
</dbReference>
<evidence type="ECO:0000256" key="3">
    <source>
        <dbReference type="ARBA" id="ARBA00022801"/>
    </source>
</evidence>
<evidence type="ECO:0000256" key="5">
    <source>
        <dbReference type="PIRNR" id="PIRNR026534"/>
    </source>
</evidence>
<comment type="pathway">
    <text evidence="1 5">Glycan metabolism; L-arabinan degradation.</text>
</comment>
<evidence type="ECO:0000256" key="2">
    <source>
        <dbReference type="ARBA" id="ARBA00009865"/>
    </source>
</evidence>
<dbReference type="GO" id="GO:0046558">
    <property type="term" value="F:arabinan endo-1,5-alpha-L-arabinosidase activity"/>
    <property type="evidence" value="ECO:0007669"/>
    <property type="project" value="InterPro"/>
</dbReference>
<dbReference type="PROSITE" id="PS51257">
    <property type="entry name" value="PROKAR_LIPOPROTEIN"/>
    <property type="match status" value="1"/>
</dbReference>
<evidence type="ECO:0000256" key="1">
    <source>
        <dbReference type="ARBA" id="ARBA00004834"/>
    </source>
</evidence>
<dbReference type="RefSeq" id="WP_073186265.1">
    <property type="nucleotide sequence ID" value="NZ_FQZG01000011.1"/>
</dbReference>
<comment type="similarity">
    <text evidence="2 5">Belongs to the glycosyl hydrolase 43 family.</text>
</comment>
<evidence type="ECO:0000256" key="8">
    <source>
        <dbReference type="PIRSR" id="PIRSR606710-2"/>
    </source>
</evidence>
<dbReference type="GO" id="GO:0031222">
    <property type="term" value="P:arabinan catabolic process"/>
    <property type="evidence" value="ECO:0007669"/>
    <property type="project" value="UniProtKB-UniPathway"/>
</dbReference>
<feature type="binding site" evidence="7">
    <location>
        <position position="125"/>
    </location>
    <ligand>
        <name>substrate</name>
    </ligand>
</feature>
<keyword evidence="11" id="KW-1185">Reference proteome</keyword>
<feature type="signal peptide" evidence="9">
    <location>
        <begin position="1"/>
        <end position="20"/>
    </location>
</feature>
<keyword evidence="9" id="KW-0732">Signal</keyword>
<dbReference type="AlphaFoldDB" id="A0A1M6D0E4"/>
<feature type="binding site" evidence="7">
    <location>
        <begin position="184"/>
        <end position="186"/>
    </location>
    <ligand>
        <name>substrate</name>
    </ligand>
</feature>
<keyword evidence="4 5" id="KW-0326">Glycosidase</keyword>
<feature type="binding site" evidence="7">
    <location>
        <begin position="164"/>
        <end position="167"/>
    </location>
    <ligand>
        <name>substrate</name>
    </ligand>
</feature>
<feature type="active site" description="Proton acceptor" evidence="6">
    <location>
        <position position="38"/>
    </location>
</feature>
<dbReference type="InterPro" id="IPR006710">
    <property type="entry name" value="Glyco_hydro_43"/>
</dbReference>
<dbReference type="Pfam" id="PF04616">
    <property type="entry name" value="Glyco_hydro_43"/>
    <property type="match status" value="1"/>
</dbReference>
<dbReference type="PIRSF" id="PIRSF026534">
    <property type="entry name" value="Endo_alpha-L-arabinosidase"/>
    <property type="match status" value="1"/>
</dbReference>
<dbReference type="UniPathway" id="UPA00667"/>
<dbReference type="SUPFAM" id="SSF75005">
    <property type="entry name" value="Arabinanase/levansucrase/invertase"/>
    <property type="match status" value="1"/>
</dbReference>
<feature type="site" description="Important for catalytic activity, responsible for pKa modulation of the active site Glu and correct orientation of both the proton donor and substrate" evidence="8">
    <location>
        <position position="167"/>
    </location>
</feature>
<proteinExistence type="inferred from homology"/>
<dbReference type="EMBL" id="FQZG01000011">
    <property type="protein sequence ID" value="SHI66680.1"/>
    <property type="molecule type" value="Genomic_DNA"/>
</dbReference>
<name>A0A1M6D0E4_9ACTN</name>
<evidence type="ECO:0000313" key="11">
    <source>
        <dbReference type="Proteomes" id="UP000184512"/>
    </source>
</evidence>
<dbReference type="OrthoDB" id="9801455at2"/>
<evidence type="ECO:0000256" key="7">
    <source>
        <dbReference type="PIRSR" id="PIRSR026534-2"/>
    </source>
</evidence>
<gene>
    <name evidence="10" type="ORF">SAMN02745244_00801</name>
</gene>